<organism evidence="1 2">
    <name type="scientific">Steinernema hermaphroditum</name>
    <dbReference type="NCBI Taxonomy" id="289476"/>
    <lineage>
        <taxon>Eukaryota</taxon>
        <taxon>Metazoa</taxon>
        <taxon>Ecdysozoa</taxon>
        <taxon>Nematoda</taxon>
        <taxon>Chromadorea</taxon>
        <taxon>Rhabditida</taxon>
        <taxon>Tylenchina</taxon>
        <taxon>Panagrolaimomorpha</taxon>
        <taxon>Strongyloidoidea</taxon>
        <taxon>Steinernematidae</taxon>
        <taxon>Steinernema</taxon>
    </lineage>
</organism>
<dbReference type="EMBL" id="JAUCMV010000003">
    <property type="protein sequence ID" value="KAK0411838.1"/>
    <property type="molecule type" value="Genomic_DNA"/>
</dbReference>
<sequence length="282" mass="32247">MDDVPVLFIEQVSALLSRPSLDELCDVRDSLWEPSAKAFSTSITFFSLSIHLGADDSFTIYPSLPVERLSTAKEPRCEQRTLSFTEIDFGEIPQSKKVALAKFFSVRHVTRMNMFQVPFADTKFENFWPRYVSHLTIHTCTFGADSTLCAWLKSILKLNCIKELNITEIEIEGTYEDLEDDVLNAILHGPTLETVTLNANTNFMNVTISFWRKAIAAWMNSAQGFPGGNRVVSLYLRYDEGDDVNDLRRDVFHRTDSVAHPSGSARAVWRRRCNWLTFYPWP</sequence>
<proteinExistence type="predicted"/>
<dbReference type="Proteomes" id="UP001175271">
    <property type="component" value="Unassembled WGS sequence"/>
</dbReference>
<dbReference type="AlphaFoldDB" id="A0AA39HVS4"/>
<evidence type="ECO:0000313" key="2">
    <source>
        <dbReference type="Proteomes" id="UP001175271"/>
    </source>
</evidence>
<evidence type="ECO:0000313" key="1">
    <source>
        <dbReference type="EMBL" id="KAK0411838.1"/>
    </source>
</evidence>
<name>A0AA39HVS4_9BILA</name>
<keyword evidence="2" id="KW-1185">Reference proteome</keyword>
<accession>A0AA39HVS4</accession>
<comment type="caution">
    <text evidence="1">The sequence shown here is derived from an EMBL/GenBank/DDBJ whole genome shotgun (WGS) entry which is preliminary data.</text>
</comment>
<gene>
    <name evidence="1" type="ORF">QR680_005871</name>
</gene>
<protein>
    <submittedName>
        <fullName evidence="1">Uncharacterized protein</fullName>
    </submittedName>
</protein>
<reference evidence="1" key="1">
    <citation type="submission" date="2023-06" db="EMBL/GenBank/DDBJ databases">
        <title>Genomic analysis of the entomopathogenic nematode Steinernema hermaphroditum.</title>
        <authorList>
            <person name="Schwarz E.M."/>
            <person name="Heppert J.K."/>
            <person name="Baniya A."/>
            <person name="Schwartz H.T."/>
            <person name="Tan C.-H."/>
            <person name="Antoshechkin I."/>
            <person name="Sternberg P.W."/>
            <person name="Goodrich-Blair H."/>
            <person name="Dillman A.R."/>
        </authorList>
    </citation>
    <scope>NUCLEOTIDE SEQUENCE</scope>
    <source>
        <strain evidence="1">PS9179</strain>
        <tissue evidence="1">Whole animal</tissue>
    </source>
</reference>